<dbReference type="Proteomes" id="UP000292445">
    <property type="component" value="Unassembled WGS sequence"/>
</dbReference>
<organism evidence="4 5">
    <name type="scientific">Pigmentiphaga kullae</name>
    <dbReference type="NCBI Taxonomy" id="151784"/>
    <lineage>
        <taxon>Bacteria</taxon>
        <taxon>Pseudomonadati</taxon>
        <taxon>Pseudomonadota</taxon>
        <taxon>Betaproteobacteria</taxon>
        <taxon>Burkholderiales</taxon>
        <taxon>Alcaligenaceae</taxon>
        <taxon>Pigmentiphaga</taxon>
    </lineage>
</organism>
<dbReference type="Pfam" id="PF03641">
    <property type="entry name" value="Lysine_decarbox"/>
    <property type="match status" value="1"/>
</dbReference>
<dbReference type="AlphaFoldDB" id="A0A4Q7NF18"/>
<comment type="similarity">
    <text evidence="2">Belongs to the LOG family.</text>
</comment>
<dbReference type="EMBL" id="SGXC01000002">
    <property type="protein sequence ID" value="RZS81758.1"/>
    <property type="molecule type" value="Genomic_DNA"/>
</dbReference>
<dbReference type="InterPro" id="IPR052341">
    <property type="entry name" value="LOG_family_nucleotidases"/>
</dbReference>
<dbReference type="GO" id="GO:0009691">
    <property type="term" value="P:cytokinin biosynthetic process"/>
    <property type="evidence" value="ECO:0007669"/>
    <property type="project" value="UniProtKB-UniRule"/>
</dbReference>
<dbReference type="GO" id="GO:0008714">
    <property type="term" value="F:AMP nucleosidase activity"/>
    <property type="evidence" value="ECO:0007669"/>
    <property type="project" value="UniProtKB-EC"/>
</dbReference>
<keyword evidence="5" id="KW-1185">Reference proteome</keyword>
<dbReference type="PANTHER" id="PTHR43393:SF2">
    <property type="entry name" value="CYTOKININ RIBOSIDE 5'-MONOPHOSPHATE PHOSPHORIBOHYDROLASE"/>
    <property type="match status" value="1"/>
</dbReference>
<evidence type="ECO:0000256" key="1">
    <source>
        <dbReference type="ARBA" id="ARBA00000274"/>
    </source>
</evidence>
<dbReference type="EC" id="3.2.2.n1" evidence="2"/>
<dbReference type="OrthoDB" id="9801098at2"/>
<proteinExistence type="inferred from homology"/>
<protein>
    <recommendedName>
        <fullName evidence="2">Cytokinin riboside 5'-monophosphate phosphoribohydrolase</fullName>
        <ecNumber evidence="2">3.2.2.n1</ecNumber>
    </recommendedName>
</protein>
<dbReference type="Gene3D" id="3.40.50.450">
    <property type="match status" value="1"/>
</dbReference>
<dbReference type="NCBIfam" id="TIGR00730">
    <property type="entry name" value="Rossman fold protein, TIGR00730 family"/>
    <property type="match status" value="1"/>
</dbReference>
<dbReference type="RefSeq" id="WP_130359758.1">
    <property type="nucleotide sequence ID" value="NZ_SGXC01000002.1"/>
</dbReference>
<evidence type="ECO:0000256" key="3">
    <source>
        <dbReference type="SAM" id="MobiDB-lite"/>
    </source>
</evidence>
<sequence length="263" mass="29090">MIKHREIEIGKETHDGGNVPKKPGRIPGLRDVVSVERATATKARESWHVLGIMSEFFEASERLAQIRPAVSIFGSARIPAGDPRYETTERIARKLSEAGFSVISGGGPGIMEAANKGAYEGPSPSVGLNIELPHEQSNNAYQNISLFFRHFFPRKVAFVKFTSAYVVLPGGYGTLDELFEALTLVQTNKSRKMPIILVGSEYWRGLVDWIRAQPLAQGLISPGDPDLLQVIDDPQAIVDAIFDFYQHEGFTQSPGERERLLNL</sequence>
<accession>A0A4Q7NF18</accession>
<keyword evidence="2" id="KW-0378">Hydrolase</keyword>
<comment type="catalytic activity">
    <reaction evidence="1">
        <text>AMP + H2O = D-ribose 5-phosphate + adenine</text>
        <dbReference type="Rhea" id="RHEA:20129"/>
        <dbReference type="ChEBI" id="CHEBI:15377"/>
        <dbReference type="ChEBI" id="CHEBI:16708"/>
        <dbReference type="ChEBI" id="CHEBI:78346"/>
        <dbReference type="ChEBI" id="CHEBI:456215"/>
        <dbReference type="EC" id="3.2.2.4"/>
    </reaction>
</comment>
<evidence type="ECO:0000256" key="2">
    <source>
        <dbReference type="RuleBase" id="RU363015"/>
    </source>
</evidence>
<gene>
    <name evidence="4" type="ORF">EV675_4386</name>
</gene>
<feature type="compositionally biased region" description="Basic and acidic residues" evidence="3">
    <location>
        <begin position="1"/>
        <end position="15"/>
    </location>
</feature>
<evidence type="ECO:0000313" key="5">
    <source>
        <dbReference type="Proteomes" id="UP000292445"/>
    </source>
</evidence>
<name>A0A4Q7NF18_9BURK</name>
<dbReference type="InterPro" id="IPR031100">
    <property type="entry name" value="LOG_fam"/>
</dbReference>
<dbReference type="SUPFAM" id="SSF102405">
    <property type="entry name" value="MCP/YpsA-like"/>
    <property type="match status" value="1"/>
</dbReference>
<evidence type="ECO:0000313" key="4">
    <source>
        <dbReference type="EMBL" id="RZS81758.1"/>
    </source>
</evidence>
<dbReference type="InterPro" id="IPR005269">
    <property type="entry name" value="LOG"/>
</dbReference>
<dbReference type="GO" id="GO:0005829">
    <property type="term" value="C:cytosol"/>
    <property type="evidence" value="ECO:0007669"/>
    <property type="project" value="TreeGrafter"/>
</dbReference>
<reference evidence="4 5" key="1">
    <citation type="submission" date="2019-02" db="EMBL/GenBank/DDBJ databases">
        <title>Genomic Encyclopedia of Type Strains, Phase IV (KMG-IV): sequencing the most valuable type-strain genomes for metagenomic binning, comparative biology and taxonomic classification.</title>
        <authorList>
            <person name="Goeker M."/>
        </authorList>
    </citation>
    <scope>NUCLEOTIDE SEQUENCE [LARGE SCALE GENOMIC DNA]</scope>
    <source>
        <strain evidence="4 5">K24</strain>
    </source>
</reference>
<feature type="region of interest" description="Disordered" evidence="3">
    <location>
        <begin position="1"/>
        <end position="20"/>
    </location>
</feature>
<keyword evidence="2" id="KW-0203">Cytokinin biosynthesis</keyword>
<dbReference type="PANTHER" id="PTHR43393">
    <property type="entry name" value="CYTOKININ RIBOSIDE 5'-MONOPHOSPHATE PHOSPHORIBOHYDROLASE"/>
    <property type="match status" value="1"/>
</dbReference>
<comment type="caution">
    <text evidence="4">The sequence shown here is derived from an EMBL/GenBank/DDBJ whole genome shotgun (WGS) entry which is preliminary data.</text>
</comment>